<reference evidence="1" key="1">
    <citation type="submission" date="2020-02" db="EMBL/GenBank/DDBJ databases">
        <title>Unexpected conservation and global transmission of agrobacterial virulence plasmids.</title>
        <authorList>
            <person name="Weisberg A.J."/>
            <person name="Davis E.W. II"/>
            <person name="Tabima J.R."/>
            <person name="Belcher M.S."/>
            <person name="Miller M."/>
            <person name="Kuo C.-H."/>
            <person name="Loper J.E."/>
            <person name="Grunwald N.J."/>
            <person name="Putnam M.L."/>
            <person name="Chang J.H."/>
        </authorList>
    </citation>
    <scope>NUCLEOTIDE SEQUENCE</scope>
    <source>
        <strain evidence="1">Q15/94</strain>
    </source>
</reference>
<evidence type="ECO:0000313" key="2">
    <source>
        <dbReference type="Proteomes" id="UP000663946"/>
    </source>
</evidence>
<dbReference type="EMBL" id="CP049216">
    <property type="protein sequence ID" value="QTG12416.1"/>
    <property type="molecule type" value="Genomic_DNA"/>
</dbReference>
<dbReference type="AlphaFoldDB" id="A0AAJ4N042"/>
<accession>A0AAJ4N042</accession>
<gene>
    <name evidence="1" type="ORF">G6M86_03775</name>
</gene>
<name>A0AAJ4N042_AGRTU</name>
<evidence type="ECO:0000313" key="1">
    <source>
        <dbReference type="EMBL" id="QTG12416.1"/>
    </source>
</evidence>
<dbReference type="RefSeq" id="WP_333721890.1">
    <property type="nucleotide sequence ID" value="NZ_CP049216.1"/>
</dbReference>
<proteinExistence type="predicted"/>
<organism evidence="1 2">
    <name type="scientific">Agrobacterium tumefaciens</name>
    <dbReference type="NCBI Taxonomy" id="358"/>
    <lineage>
        <taxon>Bacteria</taxon>
        <taxon>Pseudomonadati</taxon>
        <taxon>Pseudomonadota</taxon>
        <taxon>Alphaproteobacteria</taxon>
        <taxon>Hyphomicrobiales</taxon>
        <taxon>Rhizobiaceae</taxon>
        <taxon>Rhizobium/Agrobacterium group</taxon>
        <taxon>Agrobacterium</taxon>
        <taxon>Agrobacterium tumefaciens complex</taxon>
    </lineage>
</organism>
<sequence length="166" mass="18206">MSIAQRTNDACDQLTRYGGGILDGAEPLAAALEGLAEINDDLWHARDPALILKTIDRVKKELDRLSVEIMPAPVAQIRLSSFQSDVLQHLFEDEKGELYSSLNNIAVNLQCEKNRVRLACRALKRKGLAKQVPFHDDEGFIRGSGYGITPAGIAYAENQGWKGGDA</sequence>
<dbReference type="Proteomes" id="UP000663946">
    <property type="component" value="Chromosome 1"/>
</dbReference>
<protein>
    <submittedName>
        <fullName evidence="1">Uncharacterized protein</fullName>
    </submittedName>
</protein>